<dbReference type="SUPFAM" id="SSF54991">
    <property type="entry name" value="Anticodon-binding domain of PheRS"/>
    <property type="match status" value="1"/>
</dbReference>
<dbReference type="Pfam" id="PF17759">
    <property type="entry name" value="tRNA_synthFbeta"/>
    <property type="match status" value="1"/>
</dbReference>
<comment type="similarity">
    <text evidence="2 15">Belongs to the phenylalanyl-tRNA synthetase beta subunit family. Type 1 subfamily.</text>
</comment>
<evidence type="ECO:0000256" key="13">
    <source>
        <dbReference type="ARBA" id="ARBA00023146"/>
    </source>
</evidence>
<evidence type="ECO:0000256" key="3">
    <source>
        <dbReference type="ARBA" id="ARBA00011209"/>
    </source>
</evidence>
<evidence type="ECO:0000256" key="9">
    <source>
        <dbReference type="ARBA" id="ARBA00022840"/>
    </source>
</evidence>
<dbReference type="InterPro" id="IPR045060">
    <property type="entry name" value="Phe-tRNA-ligase_IIc_bsu"/>
</dbReference>
<dbReference type="PANTHER" id="PTHR10947">
    <property type="entry name" value="PHENYLALANYL-TRNA SYNTHETASE BETA CHAIN AND LEUCINE-RICH REPEAT-CONTAINING PROTEIN 47"/>
    <property type="match status" value="1"/>
</dbReference>
<feature type="domain" description="TRNA-binding" evidence="17">
    <location>
        <begin position="41"/>
        <end position="161"/>
    </location>
</feature>
<dbReference type="InterPro" id="IPR005121">
    <property type="entry name" value="Fdx_antiC-bd"/>
</dbReference>
<evidence type="ECO:0000256" key="2">
    <source>
        <dbReference type="ARBA" id="ARBA00008653"/>
    </source>
</evidence>
<comment type="subcellular location">
    <subcellularLocation>
        <location evidence="1 15">Cytoplasm</location>
    </subcellularLocation>
</comment>
<dbReference type="GO" id="GO:0140096">
    <property type="term" value="F:catalytic activity, acting on a protein"/>
    <property type="evidence" value="ECO:0007669"/>
    <property type="project" value="UniProtKB-ARBA"/>
</dbReference>
<dbReference type="SUPFAM" id="SSF56037">
    <property type="entry name" value="PheT/TilS domain"/>
    <property type="match status" value="1"/>
</dbReference>
<accession>A0AAV4LH69</accession>
<dbReference type="GO" id="GO:0005524">
    <property type="term" value="F:ATP binding"/>
    <property type="evidence" value="ECO:0007669"/>
    <property type="project" value="UniProtKB-UniRule"/>
</dbReference>
<feature type="binding site" evidence="15">
    <location>
        <position position="478"/>
    </location>
    <ligand>
        <name>Mg(2+)</name>
        <dbReference type="ChEBI" id="CHEBI:18420"/>
        <note>shared with alpha subunit</note>
    </ligand>
</feature>
<dbReference type="EMBL" id="BOQE01000001">
    <property type="protein sequence ID" value="GIM47176.1"/>
    <property type="molecule type" value="Genomic_DNA"/>
</dbReference>
<evidence type="ECO:0000256" key="14">
    <source>
        <dbReference type="ARBA" id="ARBA00049255"/>
    </source>
</evidence>
<dbReference type="AlphaFoldDB" id="A0AAV4LH69"/>
<dbReference type="SUPFAM" id="SSF50249">
    <property type="entry name" value="Nucleic acid-binding proteins"/>
    <property type="match status" value="1"/>
</dbReference>
<dbReference type="Pfam" id="PF03484">
    <property type="entry name" value="B5"/>
    <property type="match status" value="1"/>
</dbReference>
<dbReference type="InterPro" id="IPR004532">
    <property type="entry name" value="Phe-tRNA-ligase_IIc_bsu_bact"/>
</dbReference>
<keyword evidence="4 15" id="KW-0963">Cytoplasm</keyword>
<keyword evidence="10 15" id="KW-0460">Magnesium</keyword>
<evidence type="ECO:0000259" key="17">
    <source>
        <dbReference type="PROSITE" id="PS50886"/>
    </source>
</evidence>
<keyword evidence="8 15" id="KW-0547">Nucleotide-binding</keyword>
<evidence type="ECO:0000259" key="19">
    <source>
        <dbReference type="PROSITE" id="PS51483"/>
    </source>
</evidence>
<evidence type="ECO:0000313" key="21">
    <source>
        <dbReference type="Proteomes" id="UP001057291"/>
    </source>
</evidence>
<dbReference type="FunFam" id="3.30.70.380:FF:000001">
    <property type="entry name" value="Phenylalanine--tRNA ligase beta subunit"/>
    <property type="match status" value="1"/>
</dbReference>
<dbReference type="PROSITE" id="PS50886">
    <property type="entry name" value="TRBD"/>
    <property type="match status" value="1"/>
</dbReference>
<keyword evidence="7 15" id="KW-0479">Metal-binding</keyword>
<evidence type="ECO:0000256" key="5">
    <source>
        <dbReference type="ARBA" id="ARBA00022555"/>
    </source>
</evidence>
<feature type="binding site" evidence="15">
    <location>
        <position position="477"/>
    </location>
    <ligand>
        <name>Mg(2+)</name>
        <dbReference type="ChEBI" id="CHEBI:18420"/>
        <note>shared with alpha subunit</note>
    </ligand>
</feature>
<comment type="cofactor">
    <cofactor evidence="15">
        <name>Mg(2+)</name>
        <dbReference type="ChEBI" id="CHEBI:18420"/>
    </cofactor>
    <text evidence="15">Binds 2 magnesium ions per tetramer.</text>
</comment>
<dbReference type="InterPro" id="IPR045864">
    <property type="entry name" value="aa-tRNA-synth_II/BPL/LPL"/>
</dbReference>
<dbReference type="InterPro" id="IPR041616">
    <property type="entry name" value="PheRS_beta_core"/>
</dbReference>
<dbReference type="SMART" id="SM00874">
    <property type="entry name" value="B5"/>
    <property type="match status" value="1"/>
</dbReference>
<dbReference type="FunFam" id="3.30.56.10:FF:000002">
    <property type="entry name" value="Phenylalanine--tRNA ligase beta subunit"/>
    <property type="match status" value="1"/>
</dbReference>
<proteinExistence type="inferred from homology"/>
<evidence type="ECO:0000256" key="10">
    <source>
        <dbReference type="ARBA" id="ARBA00022842"/>
    </source>
</evidence>
<dbReference type="PANTHER" id="PTHR10947:SF0">
    <property type="entry name" value="PHENYLALANINE--TRNA LIGASE BETA SUBUNIT"/>
    <property type="match status" value="1"/>
</dbReference>
<dbReference type="InterPro" id="IPR005147">
    <property type="entry name" value="tRNA_synthase_B5-dom"/>
</dbReference>
<gene>
    <name evidence="15 20" type="primary">pheT</name>
    <name evidence="20" type="ORF">DNHGIG_27250</name>
</gene>
<dbReference type="Gene3D" id="3.30.70.380">
    <property type="entry name" value="Ferrodoxin-fold anticodon-binding domain"/>
    <property type="match status" value="1"/>
</dbReference>
<protein>
    <recommendedName>
        <fullName evidence="15">Phenylalanine--tRNA ligase beta subunit</fullName>
        <ecNumber evidence="15">6.1.1.20</ecNumber>
    </recommendedName>
    <alternativeName>
        <fullName evidence="15">Phenylalanyl-tRNA synthetase beta subunit</fullName>
        <shortName evidence="15">PheRS</shortName>
    </alternativeName>
</protein>
<evidence type="ECO:0000313" key="20">
    <source>
        <dbReference type="EMBL" id="GIM47176.1"/>
    </source>
</evidence>
<keyword evidence="6 15" id="KW-0436">Ligase</keyword>
<dbReference type="SMART" id="SM00873">
    <property type="entry name" value="B3_4"/>
    <property type="match status" value="1"/>
</dbReference>
<feature type="binding site" evidence="15">
    <location>
        <position position="474"/>
    </location>
    <ligand>
        <name>Mg(2+)</name>
        <dbReference type="ChEBI" id="CHEBI:18420"/>
        <note>shared with alpha subunit</note>
    </ligand>
</feature>
<dbReference type="EC" id="6.1.1.20" evidence="15"/>
<dbReference type="NCBIfam" id="TIGR00472">
    <property type="entry name" value="pheT_bact"/>
    <property type="match status" value="1"/>
</dbReference>
<keyword evidence="9 15" id="KW-0067">ATP-binding</keyword>
<dbReference type="GO" id="GO:0016740">
    <property type="term" value="F:transferase activity"/>
    <property type="evidence" value="ECO:0007669"/>
    <property type="project" value="UniProtKB-ARBA"/>
</dbReference>
<evidence type="ECO:0000256" key="15">
    <source>
        <dbReference type="HAMAP-Rule" id="MF_00283"/>
    </source>
</evidence>
<dbReference type="PROSITE" id="PS51483">
    <property type="entry name" value="B5"/>
    <property type="match status" value="1"/>
</dbReference>
<evidence type="ECO:0000256" key="16">
    <source>
        <dbReference type="PROSITE-ProRule" id="PRU00209"/>
    </source>
</evidence>
<dbReference type="SMART" id="SM00896">
    <property type="entry name" value="FDX-ACB"/>
    <property type="match status" value="1"/>
</dbReference>
<dbReference type="GO" id="GO:0009328">
    <property type="term" value="C:phenylalanine-tRNA ligase complex"/>
    <property type="evidence" value="ECO:0007669"/>
    <property type="project" value="TreeGrafter"/>
</dbReference>
<comment type="catalytic activity">
    <reaction evidence="14 15">
        <text>tRNA(Phe) + L-phenylalanine + ATP = L-phenylalanyl-tRNA(Phe) + AMP + diphosphate + H(+)</text>
        <dbReference type="Rhea" id="RHEA:19413"/>
        <dbReference type="Rhea" id="RHEA-COMP:9668"/>
        <dbReference type="Rhea" id="RHEA-COMP:9699"/>
        <dbReference type="ChEBI" id="CHEBI:15378"/>
        <dbReference type="ChEBI" id="CHEBI:30616"/>
        <dbReference type="ChEBI" id="CHEBI:33019"/>
        <dbReference type="ChEBI" id="CHEBI:58095"/>
        <dbReference type="ChEBI" id="CHEBI:78442"/>
        <dbReference type="ChEBI" id="CHEBI:78531"/>
        <dbReference type="ChEBI" id="CHEBI:456215"/>
        <dbReference type="EC" id="6.1.1.20"/>
    </reaction>
</comment>
<dbReference type="CDD" id="cd00769">
    <property type="entry name" value="PheRS_beta_core"/>
    <property type="match status" value="1"/>
</dbReference>
<dbReference type="SUPFAM" id="SSF46955">
    <property type="entry name" value="Putative DNA-binding domain"/>
    <property type="match status" value="1"/>
</dbReference>
<dbReference type="Gene3D" id="3.30.56.10">
    <property type="match status" value="2"/>
</dbReference>
<dbReference type="FunFam" id="3.50.40.10:FF:000001">
    <property type="entry name" value="Phenylalanine--tRNA ligase beta subunit"/>
    <property type="match status" value="1"/>
</dbReference>
<comment type="caution">
    <text evidence="20">The sequence shown here is derived from an EMBL/GenBank/DDBJ whole genome shotgun (WGS) entry which is preliminary data.</text>
</comment>
<evidence type="ECO:0000259" key="18">
    <source>
        <dbReference type="PROSITE" id="PS51447"/>
    </source>
</evidence>
<keyword evidence="21" id="KW-1185">Reference proteome</keyword>
<feature type="domain" description="B5" evidence="19">
    <location>
        <begin position="414"/>
        <end position="490"/>
    </location>
</feature>
<dbReference type="RefSeq" id="WP_282200192.1">
    <property type="nucleotide sequence ID" value="NZ_BOQE01000001.1"/>
</dbReference>
<dbReference type="Gene3D" id="3.30.930.10">
    <property type="entry name" value="Bira Bifunctional Protein, Domain 2"/>
    <property type="match status" value="1"/>
</dbReference>
<dbReference type="GO" id="GO:0000049">
    <property type="term" value="F:tRNA binding"/>
    <property type="evidence" value="ECO:0007669"/>
    <property type="project" value="UniProtKB-UniRule"/>
</dbReference>
<evidence type="ECO:0000256" key="7">
    <source>
        <dbReference type="ARBA" id="ARBA00022723"/>
    </source>
</evidence>
<dbReference type="Proteomes" id="UP001057291">
    <property type="component" value="Unassembled WGS sequence"/>
</dbReference>
<dbReference type="PROSITE" id="PS51447">
    <property type="entry name" value="FDX_ACB"/>
    <property type="match status" value="1"/>
</dbReference>
<evidence type="ECO:0000256" key="4">
    <source>
        <dbReference type="ARBA" id="ARBA00022490"/>
    </source>
</evidence>
<keyword evidence="5 16" id="KW-0820">tRNA-binding</keyword>
<feature type="domain" description="FDX-ACB" evidence="18">
    <location>
        <begin position="721"/>
        <end position="814"/>
    </location>
</feature>
<evidence type="ECO:0000256" key="8">
    <source>
        <dbReference type="ARBA" id="ARBA00022741"/>
    </source>
</evidence>
<dbReference type="Gene3D" id="2.40.50.140">
    <property type="entry name" value="Nucleic acid-binding proteins"/>
    <property type="match status" value="1"/>
</dbReference>
<evidence type="ECO:0000256" key="11">
    <source>
        <dbReference type="ARBA" id="ARBA00022884"/>
    </source>
</evidence>
<evidence type="ECO:0000256" key="1">
    <source>
        <dbReference type="ARBA" id="ARBA00004496"/>
    </source>
</evidence>
<comment type="subunit">
    <text evidence="3 15">Tetramer of two alpha and two beta subunits.</text>
</comment>
<dbReference type="FunFam" id="2.40.50.140:FF:000045">
    <property type="entry name" value="Phenylalanine--tRNA ligase beta subunit"/>
    <property type="match status" value="1"/>
</dbReference>
<dbReference type="GO" id="GO:0000287">
    <property type="term" value="F:magnesium ion binding"/>
    <property type="evidence" value="ECO:0007669"/>
    <property type="project" value="UniProtKB-UniRule"/>
</dbReference>
<dbReference type="NCBIfam" id="NF045760">
    <property type="entry name" value="YtpR"/>
    <property type="match status" value="1"/>
</dbReference>
<keyword evidence="13 15" id="KW-0030">Aminoacyl-tRNA synthetase</keyword>
<evidence type="ECO:0000256" key="12">
    <source>
        <dbReference type="ARBA" id="ARBA00022917"/>
    </source>
</evidence>
<feature type="binding site" evidence="15">
    <location>
        <position position="468"/>
    </location>
    <ligand>
        <name>Mg(2+)</name>
        <dbReference type="ChEBI" id="CHEBI:18420"/>
        <note>shared with alpha subunit</note>
    </ligand>
</feature>
<dbReference type="GO" id="GO:0006432">
    <property type="term" value="P:phenylalanyl-tRNA aminoacylation"/>
    <property type="evidence" value="ECO:0007669"/>
    <property type="project" value="UniProtKB-UniRule"/>
</dbReference>
<organism evidence="20 21">
    <name type="scientific">Collibacillus ludicampi</name>
    <dbReference type="NCBI Taxonomy" id="2771369"/>
    <lineage>
        <taxon>Bacteria</taxon>
        <taxon>Bacillati</taxon>
        <taxon>Bacillota</taxon>
        <taxon>Bacilli</taxon>
        <taxon>Bacillales</taxon>
        <taxon>Alicyclobacillaceae</taxon>
        <taxon>Collibacillus</taxon>
    </lineage>
</organism>
<dbReference type="InterPro" id="IPR033714">
    <property type="entry name" value="tRNA_bind_bactPheRS"/>
</dbReference>
<dbReference type="InterPro" id="IPR012340">
    <property type="entry name" value="NA-bd_OB-fold"/>
</dbReference>
<dbReference type="InterPro" id="IPR036690">
    <property type="entry name" value="Fdx_antiC-bd_sf"/>
</dbReference>
<dbReference type="Pfam" id="PF01588">
    <property type="entry name" value="tRNA_bind"/>
    <property type="match status" value="1"/>
</dbReference>
<dbReference type="GO" id="GO:0004826">
    <property type="term" value="F:phenylalanine-tRNA ligase activity"/>
    <property type="evidence" value="ECO:0007669"/>
    <property type="project" value="UniProtKB-UniRule"/>
</dbReference>
<dbReference type="InterPro" id="IPR005146">
    <property type="entry name" value="B3/B4_tRNA-bd"/>
</dbReference>
<dbReference type="SUPFAM" id="SSF55681">
    <property type="entry name" value="Class II aaRS and biotin synthetases"/>
    <property type="match status" value="1"/>
</dbReference>
<dbReference type="HAMAP" id="MF_00283">
    <property type="entry name" value="Phe_tRNA_synth_beta1"/>
    <property type="match status" value="1"/>
</dbReference>
<name>A0AAV4LH69_9BACL</name>
<dbReference type="InterPro" id="IPR020825">
    <property type="entry name" value="Phe-tRNA_synthase-like_B3/B4"/>
</dbReference>
<keyword evidence="12 15" id="KW-0648">Protein biosynthesis</keyword>
<dbReference type="Gene3D" id="3.50.40.10">
    <property type="entry name" value="Phenylalanyl-trna Synthetase, Chain B, domain 3"/>
    <property type="match status" value="1"/>
</dbReference>
<keyword evidence="11 16" id="KW-0694">RNA-binding</keyword>
<dbReference type="Pfam" id="PF03483">
    <property type="entry name" value="B3_4"/>
    <property type="match status" value="1"/>
</dbReference>
<dbReference type="CDD" id="cd02796">
    <property type="entry name" value="tRNA_bind_bactPheRS"/>
    <property type="match status" value="1"/>
</dbReference>
<dbReference type="Pfam" id="PF03147">
    <property type="entry name" value="FDX-ACB"/>
    <property type="match status" value="1"/>
</dbReference>
<dbReference type="InterPro" id="IPR002547">
    <property type="entry name" value="tRNA-bd_dom"/>
</dbReference>
<sequence>MRISYQWLQEYIDLGSDMTPERLAELLTAHGIPVEVIEPMNKGISGVVVGHVLEVHPHPNADRLRVCIVDIGEAEKLQIVCGAANVASGQKVPCATIGAHVFDRHTGESMKIKRSKLRGVESQGMLCSADEIGLDTKLLPKAQTEGLYLLPEDSPVGEDITTLLGLSDVSLELELTPNRADCLSFRGVAYEVAAILGKKLKFNEEDDTISFTDEKSPVTVRIESDQCTHYAAQVVRGVKIGPSPLWLQMRLLAVGVRPINNVVDVTNYVMFEYGQPLHAFDLSQVSEQTIIVRQAREGETLITLDGQERHLDPSMLVIADTKRAIGLAGVMGGENSEVRENTVDIVLESAYFDPASTRNTGKRLGLRSEAQMRFEKGVDRAVIRPALIRAAQMIAELCGGERVGSPVEVIQEEVHPLTVTLRLSRINDMLGTSLDEQKVESVLERLHFTYNQLDNARWEVNVPTRRGDISREIDLIEEVARLYGYDKIPTTMPEGVITQGLLTEEQKLRRMIRSLLIGAGLTEVYTYTLTNPSWLEALRLDSDSSLLRQVPLMMPMSEERKVLRTTMLPALAEVALYNVKRKNTNVALFEIGKIYVPKSLPIRELPEERYVVAGFLSGAYGIESVGEKTRSVDFFTVKGIVEHLLQGIGVENPRYEQVHRPGMHPGRTAVIKVNDYEVGMIGGLHPDVEEAWDLPESYYFELDFLSLVQSRDPQVTVKPLPKFPAVERDVAILVKDEVPAGALVDTIWREGSGLIEEVKLFDVYRGEQVPAGMKSIAYSIVYRSDERTLTDEEVNERHEAVIAALEKEHGAELR</sequence>
<reference evidence="20" key="1">
    <citation type="journal article" date="2023" name="Int. J. Syst. Evol. Microbiol.">
        <title>Collibacillus ludicampi gen. nov., sp. nov., a new soil bacterium of the family Alicyclobacillaceae.</title>
        <authorList>
            <person name="Jojima T."/>
            <person name="Ioku Y."/>
            <person name="Fukuta Y."/>
            <person name="Shirasaka N."/>
            <person name="Matsumura Y."/>
            <person name="Mori M."/>
        </authorList>
    </citation>
    <scope>NUCLEOTIDE SEQUENCE</scope>
    <source>
        <strain evidence="20">TP075</strain>
    </source>
</reference>
<dbReference type="InterPro" id="IPR009061">
    <property type="entry name" value="DNA-bd_dom_put_sf"/>
</dbReference>
<evidence type="ECO:0000256" key="6">
    <source>
        <dbReference type="ARBA" id="ARBA00022598"/>
    </source>
</evidence>